<feature type="compositionally biased region" description="Polar residues" evidence="1">
    <location>
        <begin position="220"/>
        <end position="231"/>
    </location>
</feature>
<accession>A0A9P7EUY1</accession>
<keyword evidence="3" id="KW-1185">Reference proteome</keyword>
<feature type="compositionally biased region" description="Polar residues" evidence="1">
    <location>
        <begin position="96"/>
        <end position="108"/>
    </location>
</feature>
<feature type="compositionally biased region" description="Acidic residues" evidence="1">
    <location>
        <begin position="435"/>
        <end position="446"/>
    </location>
</feature>
<name>A0A9P7EUY1_9AGAM</name>
<dbReference type="GeneID" id="64696690"/>
<feature type="region of interest" description="Disordered" evidence="1">
    <location>
        <begin position="63"/>
        <end position="190"/>
    </location>
</feature>
<dbReference type="AlphaFoldDB" id="A0A9P7EUY1"/>
<proteinExistence type="predicted"/>
<dbReference type="OrthoDB" id="10540509at2759"/>
<feature type="region of interest" description="Disordered" evidence="1">
    <location>
        <begin position="368"/>
        <end position="499"/>
    </location>
</feature>
<feature type="compositionally biased region" description="Basic residues" evidence="1">
    <location>
        <begin position="32"/>
        <end position="42"/>
    </location>
</feature>
<dbReference type="Proteomes" id="UP000823399">
    <property type="component" value="Unassembled WGS sequence"/>
</dbReference>
<comment type="caution">
    <text evidence="2">The sequence shown here is derived from an EMBL/GenBank/DDBJ whole genome shotgun (WGS) entry which is preliminary data.</text>
</comment>
<feature type="compositionally biased region" description="Basic and acidic residues" evidence="1">
    <location>
        <begin position="138"/>
        <end position="148"/>
    </location>
</feature>
<feature type="region of interest" description="Disordered" evidence="1">
    <location>
        <begin position="1"/>
        <end position="48"/>
    </location>
</feature>
<feature type="compositionally biased region" description="Basic and acidic residues" evidence="1">
    <location>
        <begin position="471"/>
        <end position="480"/>
    </location>
</feature>
<sequence length="539" mass="59807">MVKTRKSNKDKRPGIPDLPGNRRVKLDGSGPTRKRTAAKKTSRKAEEVKKYLAIGAAAQLEMEMEMEDAQQEKQAQRPPAPNFKKVSKKSGAHRAVSSQSQPKTSCQAEASPDTGMDSDCADQNHTNDNKYSPPAKVSKAEKLRRDINTAKFELGQKHSLSKQHAYSDNEGPSNKKFKPDVNTTASQPARSGLCDGWRDLVALHVPNSSRPPNSAPASSQWVTKPTPQNGIQFGGFEDEQELEHSEAPQLDPHFKSSTHVNENALDDMLTPLSMVSVSKEPLDDANGTDDSSSDEEDAADKNRMPLAEIDDVKVEHTFKKRSPVQEVDKNIGEAPAVNTGNAKSKHELKNSQKKRNFKLLEEDEVSAVEVDESQSTCDPRQWMPVYEGDSDVPAINFAKRKSSSTLKGNKLSKDEVGDTRPGKDRFKKDNGPQMEPDDGFDEDDAELMCLPDKVTLSHKNTRLQPPPKTFSAEERYRNIDDSGQESDDSLDDRKLTSRPMKVKLSLTKSLIRPYLHLYKIDPLATIEELLVQAPGTSLR</sequence>
<feature type="compositionally biased region" description="Polar residues" evidence="1">
    <location>
        <begin position="121"/>
        <end position="130"/>
    </location>
</feature>
<dbReference type="RefSeq" id="XP_041285952.1">
    <property type="nucleotide sequence ID" value="XM_041434431.1"/>
</dbReference>
<reference evidence="2" key="1">
    <citation type="journal article" date="2020" name="New Phytol.">
        <title>Comparative genomics reveals dynamic genome evolution in host specialist ectomycorrhizal fungi.</title>
        <authorList>
            <person name="Lofgren L.A."/>
            <person name="Nguyen N.H."/>
            <person name="Vilgalys R."/>
            <person name="Ruytinx J."/>
            <person name="Liao H.L."/>
            <person name="Branco S."/>
            <person name="Kuo A."/>
            <person name="LaButti K."/>
            <person name="Lipzen A."/>
            <person name="Andreopoulos W."/>
            <person name="Pangilinan J."/>
            <person name="Riley R."/>
            <person name="Hundley H."/>
            <person name="Na H."/>
            <person name="Barry K."/>
            <person name="Grigoriev I.V."/>
            <person name="Stajich J.E."/>
            <person name="Kennedy P.G."/>
        </authorList>
    </citation>
    <scope>NUCLEOTIDE SEQUENCE</scope>
    <source>
        <strain evidence="2">FC423</strain>
    </source>
</reference>
<protein>
    <submittedName>
        <fullName evidence="2">Uncharacterized protein</fullName>
    </submittedName>
</protein>
<evidence type="ECO:0000313" key="3">
    <source>
        <dbReference type="Proteomes" id="UP000823399"/>
    </source>
</evidence>
<feature type="compositionally biased region" description="Basic and acidic residues" evidence="1">
    <location>
        <begin position="411"/>
        <end position="430"/>
    </location>
</feature>
<feature type="compositionally biased region" description="Low complexity" evidence="1">
    <location>
        <begin position="206"/>
        <end position="219"/>
    </location>
</feature>
<gene>
    <name evidence="2" type="ORF">F5147DRAFT_658368</name>
</gene>
<evidence type="ECO:0000256" key="1">
    <source>
        <dbReference type="SAM" id="MobiDB-lite"/>
    </source>
</evidence>
<feature type="compositionally biased region" description="Polar residues" evidence="1">
    <location>
        <begin position="162"/>
        <end position="172"/>
    </location>
</feature>
<dbReference type="EMBL" id="JABBWM010000110">
    <property type="protein sequence ID" value="KAG2089613.1"/>
    <property type="molecule type" value="Genomic_DNA"/>
</dbReference>
<feature type="region of interest" description="Disordered" evidence="1">
    <location>
        <begin position="204"/>
        <end position="355"/>
    </location>
</feature>
<evidence type="ECO:0000313" key="2">
    <source>
        <dbReference type="EMBL" id="KAG2089613.1"/>
    </source>
</evidence>
<organism evidence="2 3">
    <name type="scientific">Suillus discolor</name>
    <dbReference type="NCBI Taxonomy" id="1912936"/>
    <lineage>
        <taxon>Eukaryota</taxon>
        <taxon>Fungi</taxon>
        <taxon>Dikarya</taxon>
        <taxon>Basidiomycota</taxon>
        <taxon>Agaricomycotina</taxon>
        <taxon>Agaricomycetes</taxon>
        <taxon>Agaricomycetidae</taxon>
        <taxon>Boletales</taxon>
        <taxon>Suillineae</taxon>
        <taxon>Suillaceae</taxon>
        <taxon>Suillus</taxon>
    </lineage>
</organism>